<accession>A0ABV2E9F1</accession>
<organism evidence="2 3">
    <name type="scientific">Salinicoccus halitifaciens</name>
    <dbReference type="NCBI Taxonomy" id="1073415"/>
    <lineage>
        <taxon>Bacteria</taxon>
        <taxon>Bacillati</taxon>
        <taxon>Bacillota</taxon>
        <taxon>Bacilli</taxon>
        <taxon>Bacillales</taxon>
        <taxon>Staphylococcaceae</taxon>
        <taxon>Salinicoccus</taxon>
    </lineage>
</organism>
<dbReference type="Proteomes" id="UP001549019">
    <property type="component" value="Unassembled WGS sequence"/>
</dbReference>
<proteinExistence type="predicted"/>
<gene>
    <name evidence="2" type="ORF">ABHD89_001097</name>
</gene>
<protein>
    <recommendedName>
        <fullName evidence="4">30S ribosomal protein THX</fullName>
    </recommendedName>
</protein>
<feature type="compositionally biased region" description="Basic residues" evidence="1">
    <location>
        <begin position="1"/>
        <end position="15"/>
    </location>
</feature>
<feature type="compositionally biased region" description="Basic residues" evidence="1">
    <location>
        <begin position="25"/>
        <end position="39"/>
    </location>
</feature>
<evidence type="ECO:0000313" key="3">
    <source>
        <dbReference type="Proteomes" id="UP001549019"/>
    </source>
</evidence>
<evidence type="ECO:0000313" key="2">
    <source>
        <dbReference type="EMBL" id="MET3110695.1"/>
    </source>
</evidence>
<keyword evidence="3" id="KW-1185">Reference proteome</keyword>
<feature type="region of interest" description="Disordered" evidence="1">
    <location>
        <begin position="1"/>
        <end position="39"/>
    </location>
</feature>
<sequence>MSAKKVNNKLKKSASTKRNFGTKRPPAKPPKKAGKGKKS</sequence>
<reference evidence="2 3" key="1">
    <citation type="submission" date="2024-05" db="EMBL/GenBank/DDBJ databases">
        <title>Genomic Encyclopedia of Type Strains, Phase IV (KMG-IV): sequencing the most valuable type-strain genomes for metagenomic binning, comparative biology and taxonomic classification.</title>
        <authorList>
            <person name="Goeker M."/>
        </authorList>
    </citation>
    <scope>NUCLEOTIDE SEQUENCE [LARGE SCALE GENOMIC DNA]</scope>
    <source>
        <strain evidence="2 3">DSM 25286</strain>
    </source>
</reference>
<comment type="caution">
    <text evidence="2">The sequence shown here is derived from an EMBL/GenBank/DDBJ whole genome shotgun (WGS) entry which is preliminary data.</text>
</comment>
<name>A0ABV2E9F1_9STAP</name>
<evidence type="ECO:0008006" key="4">
    <source>
        <dbReference type="Google" id="ProtNLM"/>
    </source>
</evidence>
<evidence type="ECO:0000256" key="1">
    <source>
        <dbReference type="SAM" id="MobiDB-lite"/>
    </source>
</evidence>
<dbReference type="EMBL" id="JBDZDV010000002">
    <property type="protein sequence ID" value="MET3110695.1"/>
    <property type="molecule type" value="Genomic_DNA"/>
</dbReference>